<keyword evidence="5 6" id="KW-0472">Membrane</keyword>
<keyword evidence="2" id="KW-1003">Cell membrane</keyword>
<reference evidence="7 8" key="1">
    <citation type="submission" date="2007-10" db="EMBL/GenBank/DDBJ databases">
        <title>Complete sequence of Caldivirga maquilingensis IC-167.</title>
        <authorList>
            <consortium name="US DOE Joint Genome Institute"/>
            <person name="Copeland A."/>
            <person name="Lucas S."/>
            <person name="Lapidus A."/>
            <person name="Barry K."/>
            <person name="Glavina del Rio T."/>
            <person name="Dalin E."/>
            <person name="Tice H."/>
            <person name="Pitluck S."/>
            <person name="Saunders E."/>
            <person name="Brettin T."/>
            <person name="Bruce D."/>
            <person name="Detter J.C."/>
            <person name="Han C."/>
            <person name="Schmutz J."/>
            <person name="Larimer F."/>
            <person name="Land M."/>
            <person name="Hauser L."/>
            <person name="Kyrpides N."/>
            <person name="Ivanova N."/>
            <person name="Biddle J.F."/>
            <person name="Zhang Z."/>
            <person name="Fitz-Gibbon S.T."/>
            <person name="Lowe T.M."/>
            <person name="Saltikov C."/>
            <person name="House C.H."/>
            <person name="Richardson P."/>
        </authorList>
    </citation>
    <scope>NUCLEOTIDE SEQUENCE [LARGE SCALE GENOMIC DNA]</scope>
    <source>
        <strain evidence="8">ATCC 700844 / DSM 13496 / JCM 10307 / IC-167</strain>
    </source>
</reference>
<keyword evidence="8" id="KW-1185">Reference proteome</keyword>
<keyword evidence="3 6" id="KW-0812">Transmembrane</keyword>
<accession>A8ME93</accession>
<keyword evidence="4 6" id="KW-1133">Transmembrane helix</keyword>
<dbReference type="InterPro" id="IPR051907">
    <property type="entry name" value="DoxX-like_oxidoreductase"/>
</dbReference>
<dbReference type="KEGG" id="cma:Cmaq_1272"/>
<organism evidence="7 8">
    <name type="scientific">Caldivirga maquilingensis (strain ATCC 700844 / DSM 13496 / JCM 10307 / IC-167)</name>
    <dbReference type="NCBI Taxonomy" id="397948"/>
    <lineage>
        <taxon>Archaea</taxon>
        <taxon>Thermoproteota</taxon>
        <taxon>Thermoprotei</taxon>
        <taxon>Thermoproteales</taxon>
        <taxon>Thermoproteaceae</taxon>
        <taxon>Caldivirga</taxon>
    </lineage>
</organism>
<dbReference type="HOGENOM" id="CLU_058421_6_2_2"/>
<evidence type="ECO:0000256" key="1">
    <source>
        <dbReference type="ARBA" id="ARBA00004651"/>
    </source>
</evidence>
<protein>
    <submittedName>
        <fullName evidence="7">DoxX family protein</fullName>
    </submittedName>
</protein>
<dbReference type="eggNOG" id="arCOG08092">
    <property type="taxonomic scope" value="Archaea"/>
</dbReference>
<dbReference type="AlphaFoldDB" id="A8ME93"/>
<evidence type="ECO:0000313" key="7">
    <source>
        <dbReference type="EMBL" id="ABW02099.1"/>
    </source>
</evidence>
<evidence type="ECO:0000256" key="6">
    <source>
        <dbReference type="SAM" id="Phobius"/>
    </source>
</evidence>
<feature type="transmembrane region" description="Helical" evidence="6">
    <location>
        <begin position="85"/>
        <end position="106"/>
    </location>
</feature>
<dbReference type="GeneID" id="5708817"/>
<sequence>MSILGLILGTYSGYLTVSVAALVLRVFVGVNFMVHGLPKLTGESRRSMRDGLTKLLNIPGALFDLTALLEFIGGLVLVLGLLTRIAAILLALEMVITTILYITKLYNAPLPRGWTEPMFKATKGYMFGWELDTLLLASSIALAVIGPGALSIDHLILAYA</sequence>
<dbReference type="RefSeq" id="WP_012186318.1">
    <property type="nucleotide sequence ID" value="NC_009954.1"/>
</dbReference>
<dbReference type="Pfam" id="PF07681">
    <property type="entry name" value="DoxX"/>
    <property type="match status" value="1"/>
</dbReference>
<comment type="subcellular location">
    <subcellularLocation>
        <location evidence="1">Cell membrane</location>
        <topology evidence="1">Multi-pass membrane protein</topology>
    </subcellularLocation>
</comment>
<evidence type="ECO:0000313" key="8">
    <source>
        <dbReference type="Proteomes" id="UP000001137"/>
    </source>
</evidence>
<dbReference type="Proteomes" id="UP000001137">
    <property type="component" value="Chromosome"/>
</dbReference>
<gene>
    <name evidence="7" type="ordered locus">Cmaq_1272</name>
</gene>
<dbReference type="PANTHER" id="PTHR33452:SF1">
    <property type="entry name" value="INNER MEMBRANE PROTEIN YPHA-RELATED"/>
    <property type="match status" value="1"/>
</dbReference>
<proteinExistence type="predicted"/>
<feature type="transmembrane region" description="Helical" evidence="6">
    <location>
        <begin position="12"/>
        <end position="34"/>
    </location>
</feature>
<dbReference type="GO" id="GO:0005886">
    <property type="term" value="C:plasma membrane"/>
    <property type="evidence" value="ECO:0007669"/>
    <property type="project" value="UniProtKB-SubCell"/>
</dbReference>
<evidence type="ECO:0000256" key="4">
    <source>
        <dbReference type="ARBA" id="ARBA00022989"/>
    </source>
</evidence>
<evidence type="ECO:0000256" key="2">
    <source>
        <dbReference type="ARBA" id="ARBA00022475"/>
    </source>
</evidence>
<dbReference type="STRING" id="397948.Cmaq_1272"/>
<dbReference type="InterPro" id="IPR032808">
    <property type="entry name" value="DoxX"/>
</dbReference>
<evidence type="ECO:0000256" key="3">
    <source>
        <dbReference type="ARBA" id="ARBA00022692"/>
    </source>
</evidence>
<feature type="transmembrane region" description="Helical" evidence="6">
    <location>
        <begin position="55"/>
        <end position="79"/>
    </location>
</feature>
<dbReference type="EMBL" id="CP000852">
    <property type="protein sequence ID" value="ABW02099.1"/>
    <property type="molecule type" value="Genomic_DNA"/>
</dbReference>
<feature type="transmembrane region" description="Helical" evidence="6">
    <location>
        <begin position="127"/>
        <end position="150"/>
    </location>
</feature>
<name>A8ME93_CALMQ</name>
<dbReference type="PANTHER" id="PTHR33452">
    <property type="entry name" value="OXIDOREDUCTASE CATD-RELATED"/>
    <property type="match status" value="1"/>
</dbReference>
<evidence type="ECO:0000256" key="5">
    <source>
        <dbReference type="ARBA" id="ARBA00023136"/>
    </source>
</evidence>